<keyword evidence="1" id="KW-0812">Transmembrane</keyword>
<dbReference type="NCBIfam" id="TIGR01167">
    <property type="entry name" value="LPXTG_anchor"/>
    <property type="match status" value="1"/>
</dbReference>
<organism evidence="3">
    <name type="scientific">human gut metagenome</name>
    <dbReference type="NCBI Taxonomy" id="408170"/>
    <lineage>
        <taxon>unclassified sequences</taxon>
        <taxon>metagenomes</taxon>
        <taxon>organismal metagenomes</taxon>
    </lineage>
</organism>
<comment type="caution">
    <text evidence="3">The sequence shown here is derived from an EMBL/GenBank/DDBJ whole genome shotgun (WGS) entry which is preliminary data.</text>
</comment>
<feature type="transmembrane region" description="Helical" evidence="1">
    <location>
        <begin position="210"/>
        <end position="227"/>
    </location>
</feature>
<protein>
    <submittedName>
        <fullName evidence="3">Protein containing Gram-positive anchor</fullName>
    </submittedName>
</protein>
<evidence type="ECO:0000313" key="3">
    <source>
        <dbReference type="EMBL" id="EKC44393.1"/>
    </source>
</evidence>
<dbReference type="InterPro" id="IPR013783">
    <property type="entry name" value="Ig-like_fold"/>
</dbReference>
<dbReference type="Gene3D" id="2.60.40.10">
    <property type="entry name" value="Immunoglobulins"/>
    <property type="match status" value="2"/>
</dbReference>
<keyword evidence="1" id="KW-1133">Transmembrane helix</keyword>
<sequence length="237" mass="26530">MRTSTETKHIFRTEEEAKNAARAEVESKRDREYHIHEVSAPTGYKACANTDITINYNDSKEITLIDENTASIRLIKNDSKKAPVENAKFGVFTTDTSYKNNESYSYKGDTYYLLKDVNTDKNGEAIIDGLNPDGKTKYIIIERVTKAGKVLLADPIEVGTLPVILDTKPDGGYKGTVVESNGKYHYFDITYTVTNDSIFELPSTGATTPYWYLTGLVIMLAGALIMFRKKGEEHAKK</sequence>
<evidence type="ECO:0000256" key="1">
    <source>
        <dbReference type="SAM" id="Phobius"/>
    </source>
</evidence>
<gene>
    <name evidence="3" type="ORF">LEA_20669</name>
</gene>
<feature type="domain" description="SpaA-like prealbumin fold" evidence="2">
    <location>
        <begin position="71"/>
        <end position="158"/>
    </location>
</feature>
<dbReference type="InterPro" id="IPR041033">
    <property type="entry name" value="SpaA_PFL_dom_1"/>
</dbReference>
<reference evidence="3" key="1">
    <citation type="journal article" date="2013" name="Environ. Microbiol.">
        <title>Microbiota from the distal guts of lean and obese adolescents exhibit partial functional redundancy besides clear differences in community structure.</title>
        <authorList>
            <person name="Ferrer M."/>
            <person name="Ruiz A."/>
            <person name="Lanza F."/>
            <person name="Haange S.B."/>
            <person name="Oberbach A."/>
            <person name="Till H."/>
            <person name="Bargiela R."/>
            <person name="Campoy C."/>
            <person name="Segura M.T."/>
            <person name="Richter M."/>
            <person name="von Bergen M."/>
            <person name="Seifert J."/>
            <person name="Suarez A."/>
        </authorList>
    </citation>
    <scope>NUCLEOTIDE SEQUENCE</scope>
</reference>
<proteinExistence type="predicted"/>
<accession>K1RFK0</accession>
<evidence type="ECO:0000259" key="2">
    <source>
        <dbReference type="Pfam" id="PF17802"/>
    </source>
</evidence>
<name>K1RFK0_9ZZZZ</name>
<keyword evidence="1" id="KW-0472">Membrane</keyword>
<dbReference type="Pfam" id="PF17802">
    <property type="entry name" value="SpaA"/>
    <property type="match status" value="1"/>
</dbReference>
<dbReference type="EMBL" id="AJWY01014211">
    <property type="protein sequence ID" value="EKC44393.1"/>
    <property type="molecule type" value="Genomic_DNA"/>
</dbReference>
<dbReference type="AlphaFoldDB" id="K1RFK0"/>